<keyword evidence="9" id="KW-0493">Microtubule</keyword>
<dbReference type="AlphaFoldDB" id="A0A8H8R0N7"/>
<name>A0A8H8R0N7_9HELO</name>
<keyword evidence="19" id="KW-1185">Reference proteome</keyword>
<dbReference type="RefSeq" id="XP_031004971.1">
    <property type="nucleotide sequence ID" value="XM_031150292.1"/>
</dbReference>
<comment type="subcellular location">
    <subcellularLocation>
        <location evidence="3">Chromosome</location>
        <location evidence="3">Centromere</location>
        <location evidence="3">Kinetochore</location>
    </subcellularLocation>
    <subcellularLocation>
        <location evidence="2">Cytoplasm</location>
        <location evidence="2">Cytoskeleton</location>
        <location evidence="2">Spindle</location>
    </subcellularLocation>
    <subcellularLocation>
        <location evidence="1">Nucleus</location>
    </subcellularLocation>
</comment>
<feature type="compositionally biased region" description="Basic and acidic residues" evidence="17">
    <location>
        <begin position="88"/>
        <end position="102"/>
    </location>
</feature>
<evidence type="ECO:0000256" key="5">
    <source>
        <dbReference type="ARBA" id="ARBA00020261"/>
    </source>
</evidence>
<keyword evidence="6" id="KW-0158">Chromosome</keyword>
<dbReference type="Pfam" id="PF08649">
    <property type="entry name" value="DASH_Dad1"/>
    <property type="match status" value="1"/>
</dbReference>
<keyword evidence="12" id="KW-0206">Cytoskeleton</keyword>
<feature type="compositionally biased region" description="Acidic residues" evidence="17">
    <location>
        <begin position="103"/>
        <end position="114"/>
    </location>
</feature>
<dbReference type="Proteomes" id="UP000431533">
    <property type="component" value="Unassembled WGS sequence"/>
</dbReference>
<gene>
    <name evidence="18" type="primary">DAD1_0</name>
    <name evidence="18" type="ORF">LHYA1_G005344</name>
</gene>
<feature type="region of interest" description="Disordered" evidence="17">
    <location>
        <begin position="87"/>
        <end position="120"/>
    </location>
</feature>
<dbReference type="GeneID" id="41985542"/>
<reference evidence="18 19" key="1">
    <citation type="submission" date="2018-05" db="EMBL/GenBank/DDBJ databases">
        <title>Genome sequencing and assembly of the regulated plant pathogen Lachnellula willkommii and related sister species for the development of diagnostic species identification markers.</title>
        <authorList>
            <person name="Giroux E."/>
            <person name="Bilodeau G."/>
        </authorList>
    </citation>
    <scope>NUCLEOTIDE SEQUENCE [LARGE SCALE GENOMIC DNA]</scope>
    <source>
        <strain evidence="18 19">CBS 185.66</strain>
    </source>
</reference>
<evidence type="ECO:0000256" key="10">
    <source>
        <dbReference type="ARBA" id="ARBA00022776"/>
    </source>
</evidence>
<evidence type="ECO:0000256" key="3">
    <source>
        <dbReference type="ARBA" id="ARBA00004629"/>
    </source>
</evidence>
<feature type="region of interest" description="Disordered" evidence="17">
    <location>
        <begin position="1"/>
        <end position="34"/>
    </location>
</feature>
<evidence type="ECO:0000256" key="9">
    <source>
        <dbReference type="ARBA" id="ARBA00022701"/>
    </source>
</evidence>
<comment type="caution">
    <text evidence="18">The sequence shown here is derived from an EMBL/GenBank/DDBJ whole genome shotgun (WGS) entry which is preliminary data.</text>
</comment>
<evidence type="ECO:0000256" key="16">
    <source>
        <dbReference type="ARBA" id="ARBA00030566"/>
    </source>
</evidence>
<keyword evidence="10" id="KW-0498">Mitosis</keyword>
<evidence type="ECO:0000256" key="14">
    <source>
        <dbReference type="ARBA" id="ARBA00023306"/>
    </source>
</evidence>
<sequence>PSLPPPSTDTMSSTTRPPASSSTSAAPPTTERSYFEQQRAALLQEIGVSFEHVLANINKLNRSMEGVIAVGNEFSSVEALWSQFENVMAKDPDAEGEAHGGEGEDGSQEDETELPEQGRR</sequence>
<keyword evidence="7" id="KW-0963">Cytoplasm</keyword>
<protein>
    <recommendedName>
        <fullName evidence="5">DASH complex subunit DAD1</fullName>
    </recommendedName>
    <alternativeName>
        <fullName evidence="16">Outer kinetochore protein DAD1</fullName>
    </alternativeName>
</protein>
<comment type="similarity">
    <text evidence="4">Belongs to the DASH complex DAD1 family.</text>
</comment>
<dbReference type="GO" id="GO:0051301">
    <property type="term" value="P:cell division"/>
    <property type="evidence" value="ECO:0007669"/>
    <property type="project" value="UniProtKB-KW"/>
</dbReference>
<proteinExistence type="inferred from homology"/>
<dbReference type="GO" id="GO:0042729">
    <property type="term" value="C:DASH complex"/>
    <property type="evidence" value="ECO:0007669"/>
    <property type="project" value="InterPro"/>
</dbReference>
<keyword evidence="11" id="KW-0995">Kinetochore</keyword>
<evidence type="ECO:0000256" key="13">
    <source>
        <dbReference type="ARBA" id="ARBA00023242"/>
    </source>
</evidence>
<dbReference type="PANTHER" id="PTHR28025">
    <property type="entry name" value="DASH COMPLEX SUBUNIT DAD1"/>
    <property type="match status" value="1"/>
</dbReference>
<feature type="non-terminal residue" evidence="18">
    <location>
        <position position="1"/>
    </location>
</feature>
<evidence type="ECO:0000256" key="7">
    <source>
        <dbReference type="ARBA" id="ARBA00022490"/>
    </source>
</evidence>
<dbReference type="InterPro" id="IPR013958">
    <property type="entry name" value="DASH_Dad1"/>
</dbReference>
<evidence type="ECO:0000256" key="12">
    <source>
        <dbReference type="ARBA" id="ARBA00023212"/>
    </source>
</evidence>
<dbReference type="GO" id="GO:0072686">
    <property type="term" value="C:mitotic spindle"/>
    <property type="evidence" value="ECO:0007669"/>
    <property type="project" value="InterPro"/>
</dbReference>
<evidence type="ECO:0000256" key="17">
    <source>
        <dbReference type="SAM" id="MobiDB-lite"/>
    </source>
</evidence>
<dbReference type="OrthoDB" id="5566853at2759"/>
<feature type="compositionally biased region" description="Low complexity" evidence="17">
    <location>
        <begin position="8"/>
        <end position="30"/>
    </location>
</feature>
<accession>A0A8H8R0N7</accession>
<organism evidence="18 19">
    <name type="scientific">Lachnellula hyalina</name>
    <dbReference type="NCBI Taxonomy" id="1316788"/>
    <lineage>
        <taxon>Eukaryota</taxon>
        <taxon>Fungi</taxon>
        <taxon>Dikarya</taxon>
        <taxon>Ascomycota</taxon>
        <taxon>Pezizomycotina</taxon>
        <taxon>Leotiomycetes</taxon>
        <taxon>Helotiales</taxon>
        <taxon>Lachnaceae</taxon>
        <taxon>Lachnellula</taxon>
    </lineage>
</organism>
<evidence type="ECO:0000256" key="2">
    <source>
        <dbReference type="ARBA" id="ARBA00004186"/>
    </source>
</evidence>
<dbReference type="GO" id="GO:0044732">
    <property type="term" value="C:mitotic spindle pole body"/>
    <property type="evidence" value="ECO:0007669"/>
    <property type="project" value="TreeGrafter"/>
</dbReference>
<keyword evidence="8" id="KW-0132">Cell division</keyword>
<evidence type="ECO:0000256" key="15">
    <source>
        <dbReference type="ARBA" id="ARBA00023328"/>
    </source>
</evidence>
<dbReference type="GO" id="GO:0005876">
    <property type="term" value="C:spindle microtubule"/>
    <property type="evidence" value="ECO:0007669"/>
    <property type="project" value="TreeGrafter"/>
</dbReference>
<evidence type="ECO:0000256" key="1">
    <source>
        <dbReference type="ARBA" id="ARBA00004123"/>
    </source>
</evidence>
<keyword evidence="14" id="KW-0131">Cell cycle</keyword>
<keyword evidence="15" id="KW-0137">Centromere</keyword>
<evidence type="ECO:0000256" key="8">
    <source>
        <dbReference type="ARBA" id="ARBA00022618"/>
    </source>
</evidence>
<dbReference type="EMBL" id="QGMH01000076">
    <property type="protein sequence ID" value="TVY26183.1"/>
    <property type="molecule type" value="Genomic_DNA"/>
</dbReference>
<evidence type="ECO:0000256" key="11">
    <source>
        <dbReference type="ARBA" id="ARBA00022838"/>
    </source>
</evidence>
<dbReference type="GO" id="GO:0051010">
    <property type="term" value="F:microtubule plus-end binding"/>
    <property type="evidence" value="ECO:0007669"/>
    <property type="project" value="TreeGrafter"/>
</dbReference>
<dbReference type="PANTHER" id="PTHR28025:SF1">
    <property type="entry name" value="DASH COMPLEX SUBUNIT DAD1"/>
    <property type="match status" value="1"/>
</dbReference>
<evidence type="ECO:0000256" key="6">
    <source>
        <dbReference type="ARBA" id="ARBA00022454"/>
    </source>
</evidence>
<evidence type="ECO:0000256" key="4">
    <source>
        <dbReference type="ARBA" id="ARBA00010146"/>
    </source>
</evidence>
<keyword evidence="13" id="KW-0539">Nucleus</keyword>
<evidence type="ECO:0000313" key="18">
    <source>
        <dbReference type="EMBL" id="TVY26183.1"/>
    </source>
</evidence>
<evidence type="ECO:0000313" key="19">
    <source>
        <dbReference type="Proteomes" id="UP000431533"/>
    </source>
</evidence>